<evidence type="ECO:0000313" key="2">
    <source>
        <dbReference type="EMBL" id="KAK5980919.1"/>
    </source>
</evidence>
<comment type="caution">
    <text evidence="1">The sequence shown here is derived from an EMBL/GenBank/DDBJ whole genome shotgun (WGS) entry which is preliminary data.</text>
</comment>
<reference evidence="1 3" key="1">
    <citation type="submission" date="2019-10" db="EMBL/GenBank/DDBJ databases">
        <title>Assembly and Annotation for the nematode Trichostrongylus colubriformis.</title>
        <authorList>
            <person name="Martin J."/>
        </authorList>
    </citation>
    <scope>NUCLEOTIDE SEQUENCE [LARGE SCALE GENOMIC DNA]</scope>
    <source>
        <strain evidence="1">G859</strain>
        <tissue evidence="1">Whole worm</tissue>
    </source>
</reference>
<proteinExistence type="predicted"/>
<evidence type="ECO:0000313" key="1">
    <source>
        <dbReference type="EMBL" id="KAK5968468.1"/>
    </source>
</evidence>
<evidence type="ECO:0000313" key="3">
    <source>
        <dbReference type="Proteomes" id="UP001331761"/>
    </source>
</evidence>
<keyword evidence="3" id="KW-1185">Reference proteome</keyword>
<dbReference type="EMBL" id="WIXE01006853">
    <property type="protein sequence ID" value="KAK5980919.1"/>
    <property type="molecule type" value="Genomic_DNA"/>
</dbReference>
<organism evidence="1 3">
    <name type="scientific">Trichostrongylus colubriformis</name>
    <name type="common">Black scour worm</name>
    <dbReference type="NCBI Taxonomy" id="6319"/>
    <lineage>
        <taxon>Eukaryota</taxon>
        <taxon>Metazoa</taxon>
        <taxon>Ecdysozoa</taxon>
        <taxon>Nematoda</taxon>
        <taxon>Chromadorea</taxon>
        <taxon>Rhabditida</taxon>
        <taxon>Rhabditina</taxon>
        <taxon>Rhabditomorpha</taxon>
        <taxon>Strongyloidea</taxon>
        <taxon>Trichostrongylidae</taxon>
        <taxon>Trichostrongylus</taxon>
    </lineage>
</organism>
<dbReference type="AlphaFoldDB" id="A0AAN8FQB4"/>
<accession>A0AAN8FQB4</accession>
<evidence type="ECO:0008006" key="4">
    <source>
        <dbReference type="Google" id="ProtNLM"/>
    </source>
</evidence>
<dbReference type="Proteomes" id="UP001331761">
    <property type="component" value="Unassembled WGS sequence"/>
</dbReference>
<gene>
    <name evidence="1" type="ORF">GCK32_013523</name>
    <name evidence="2" type="ORF">GCK32_022691</name>
</gene>
<sequence length="127" mass="14583">MNIRELVSNDIRLQDCMAELWRTQYLTSLRGKNQLHVGKQRGSSYIPEKDAVVLISDPIQPRHCCKMGEIQDFVDHNGFIREASISLPSLRIIRRPVNQLIPLELEEPCSEENEKPALTTTKSLRTI</sequence>
<dbReference type="EMBL" id="WIXE01021345">
    <property type="protein sequence ID" value="KAK5968468.1"/>
    <property type="molecule type" value="Genomic_DNA"/>
</dbReference>
<name>A0AAN8FQB4_TRICO</name>
<protein>
    <recommendedName>
        <fullName evidence="4">DUF5641 domain-containing protein</fullName>
    </recommendedName>
</protein>